<evidence type="ECO:0000313" key="6">
    <source>
        <dbReference type="Proteomes" id="UP000275408"/>
    </source>
</evidence>
<comment type="similarity">
    <text evidence="2">Belongs to the ABC transporter superfamily. ABCC family. Conjugate transporter (TC 3.A.1.208) subfamily.</text>
</comment>
<reference evidence="5 6" key="1">
    <citation type="journal article" date="2018" name="Sci. Rep.">
        <title>Comparative analysis of the Pocillopora damicornis genome highlights role of immune system in coral evolution.</title>
        <authorList>
            <person name="Cunning R."/>
            <person name="Bay R.A."/>
            <person name="Gillette P."/>
            <person name="Baker A.C."/>
            <person name="Traylor-Knowles N."/>
        </authorList>
    </citation>
    <scope>NUCLEOTIDE SEQUENCE [LARGE SCALE GENOMIC DNA]</scope>
    <source>
        <strain evidence="5">RSMAS</strain>
        <tissue evidence="5">Whole animal</tissue>
    </source>
</reference>
<comment type="caution">
    <text evidence="5">The sequence shown here is derived from an EMBL/GenBank/DDBJ whole genome shotgun (WGS) entry which is preliminary data.</text>
</comment>
<keyword evidence="3" id="KW-0547">Nucleotide-binding</keyword>
<evidence type="ECO:0008006" key="7">
    <source>
        <dbReference type="Google" id="ProtNLM"/>
    </source>
</evidence>
<evidence type="ECO:0000256" key="3">
    <source>
        <dbReference type="ARBA" id="ARBA00022741"/>
    </source>
</evidence>
<evidence type="ECO:0000313" key="5">
    <source>
        <dbReference type="EMBL" id="RMX48988.1"/>
    </source>
</evidence>
<dbReference type="PANTHER" id="PTHR24223">
    <property type="entry name" value="ATP-BINDING CASSETTE SUB-FAMILY C"/>
    <property type="match status" value="1"/>
</dbReference>
<dbReference type="EMBL" id="RCHS01002221">
    <property type="protein sequence ID" value="RMX48988.1"/>
    <property type="molecule type" value="Genomic_DNA"/>
</dbReference>
<dbReference type="SUPFAM" id="SSF52540">
    <property type="entry name" value="P-loop containing nucleoside triphosphate hydrolases"/>
    <property type="match status" value="1"/>
</dbReference>
<dbReference type="InterPro" id="IPR050173">
    <property type="entry name" value="ABC_transporter_C-like"/>
</dbReference>
<keyword evidence="4" id="KW-0067">ATP-binding</keyword>
<accession>A0A3M6U698</accession>
<dbReference type="InterPro" id="IPR027417">
    <property type="entry name" value="P-loop_NTPase"/>
</dbReference>
<dbReference type="STRING" id="46731.A0A3M6U698"/>
<dbReference type="Gene3D" id="3.40.50.300">
    <property type="entry name" value="P-loop containing nucleotide triphosphate hydrolases"/>
    <property type="match status" value="1"/>
</dbReference>
<dbReference type="Proteomes" id="UP000275408">
    <property type="component" value="Unassembled WGS sequence"/>
</dbReference>
<evidence type="ECO:0000256" key="4">
    <source>
        <dbReference type="ARBA" id="ARBA00022840"/>
    </source>
</evidence>
<evidence type="ECO:0000256" key="2">
    <source>
        <dbReference type="ARBA" id="ARBA00009726"/>
    </source>
</evidence>
<gene>
    <name evidence="5" type="ORF">pdam_00008265</name>
</gene>
<sequence length="198" mass="22922">MTAPSVQEVHLCLKFEGTKPLRRKSSTSKVLGKSKGNKETNILEFEGLPKLLPVQGEDRDSLSEIDVDAFQITQELLPSDHERPDIEMKEKEEKKMSGIIDITWRLYWKYFKEGLPVQRILILAIIVMDEATANVDFKTDNLIQQVIRHKFKNSTVLTIARRLNTIMDHDKVLVLDGRRVVEFCKPQVLTDEKWWSVC</sequence>
<protein>
    <recommendedName>
        <fullName evidence="7">ABC transporter domain-containing protein</fullName>
    </recommendedName>
</protein>
<keyword evidence="6" id="KW-1185">Reference proteome</keyword>
<evidence type="ECO:0000256" key="1">
    <source>
        <dbReference type="ARBA" id="ARBA00004141"/>
    </source>
</evidence>
<proteinExistence type="inferred from homology"/>
<dbReference type="GO" id="GO:0005524">
    <property type="term" value="F:ATP binding"/>
    <property type="evidence" value="ECO:0007669"/>
    <property type="project" value="UniProtKB-KW"/>
</dbReference>
<organism evidence="5 6">
    <name type="scientific">Pocillopora damicornis</name>
    <name type="common">Cauliflower coral</name>
    <name type="synonym">Millepora damicornis</name>
    <dbReference type="NCBI Taxonomy" id="46731"/>
    <lineage>
        <taxon>Eukaryota</taxon>
        <taxon>Metazoa</taxon>
        <taxon>Cnidaria</taxon>
        <taxon>Anthozoa</taxon>
        <taxon>Hexacorallia</taxon>
        <taxon>Scleractinia</taxon>
        <taxon>Astrocoeniina</taxon>
        <taxon>Pocilloporidae</taxon>
        <taxon>Pocillopora</taxon>
    </lineage>
</organism>
<dbReference type="GO" id="GO:0016020">
    <property type="term" value="C:membrane"/>
    <property type="evidence" value="ECO:0007669"/>
    <property type="project" value="UniProtKB-SubCell"/>
</dbReference>
<comment type="subcellular location">
    <subcellularLocation>
        <location evidence="1">Membrane</location>
        <topology evidence="1">Multi-pass membrane protein</topology>
    </subcellularLocation>
</comment>
<dbReference type="PANTHER" id="PTHR24223:SF456">
    <property type="entry name" value="MULTIDRUG RESISTANCE-ASSOCIATED PROTEIN LETHAL(2)03659"/>
    <property type="match status" value="1"/>
</dbReference>
<name>A0A3M6U698_POCDA</name>
<dbReference type="GO" id="GO:0042626">
    <property type="term" value="F:ATPase-coupled transmembrane transporter activity"/>
    <property type="evidence" value="ECO:0007669"/>
    <property type="project" value="TreeGrafter"/>
</dbReference>
<dbReference type="AlphaFoldDB" id="A0A3M6U698"/>